<dbReference type="Pfam" id="PF01025">
    <property type="entry name" value="GrpE"/>
    <property type="match status" value="1"/>
</dbReference>
<dbReference type="GO" id="GO:0042803">
    <property type="term" value="F:protein homodimerization activity"/>
    <property type="evidence" value="ECO:0007669"/>
    <property type="project" value="InterPro"/>
</dbReference>
<dbReference type="InterPro" id="IPR013805">
    <property type="entry name" value="GrpE_CC"/>
</dbReference>
<evidence type="ECO:0000256" key="13">
    <source>
        <dbReference type="SAM" id="Coils"/>
    </source>
</evidence>
<evidence type="ECO:0000256" key="4">
    <source>
        <dbReference type="ARBA" id="ARBA00022490"/>
    </source>
</evidence>
<dbReference type="CDD" id="cd00446">
    <property type="entry name" value="GrpE"/>
    <property type="match status" value="1"/>
</dbReference>
<dbReference type="InterPro" id="IPR000740">
    <property type="entry name" value="GrpE"/>
</dbReference>
<dbReference type="PANTHER" id="PTHR21237">
    <property type="entry name" value="GRPE PROTEIN"/>
    <property type="match status" value="1"/>
</dbReference>
<keyword evidence="13" id="KW-0175">Coiled coil</keyword>
<dbReference type="GO" id="GO:0000774">
    <property type="term" value="F:adenyl-nucleotide exchange factor activity"/>
    <property type="evidence" value="ECO:0007669"/>
    <property type="project" value="InterPro"/>
</dbReference>
<evidence type="ECO:0000256" key="5">
    <source>
        <dbReference type="ARBA" id="ARBA00023016"/>
    </source>
</evidence>
<accession>A0A3P2RD32</accession>
<dbReference type="NCBIfam" id="NF010759">
    <property type="entry name" value="PRK14162.1"/>
    <property type="match status" value="1"/>
</dbReference>
<evidence type="ECO:0000256" key="3">
    <source>
        <dbReference type="ARBA" id="ARBA00011738"/>
    </source>
</evidence>
<comment type="caution">
    <text evidence="15">The sequence shown here is derived from an EMBL/GenBank/DDBJ whole genome shotgun (WGS) entry which is preliminary data.</text>
</comment>
<organism evidence="15 16">
    <name type="scientific">Weissella viridescens</name>
    <name type="common">Lactobacillus viridescens</name>
    <dbReference type="NCBI Taxonomy" id="1629"/>
    <lineage>
        <taxon>Bacteria</taxon>
        <taxon>Bacillati</taxon>
        <taxon>Bacillota</taxon>
        <taxon>Bacilli</taxon>
        <taxon>Lactobacillales</taxon>
        <taxon>Lactobacillaceae</taxon>
        <taxon>Weissella</taxon>
    </lineage>
</organism>
<evidence type="ECO:0000256" key="11">
    <source>
        <dbReference type="RuleBase" id="RU000639"/>
    </source>
</evidence>
<proteinExistence type="inferred from homology"/>
<evidence type="ECO:0000313" key="15">
    <source>
        <dbReference type="EMBL" id="RRG17686.1"/>
    </source>
</evidence>
<keyword evidence="4 10" id="KW-0963">Cytoplasm</keyword>
<dbReference type="EMBL" id="RHGY01000006">
    <property type="protein sequence ID" value="RRG17686.1"/>
    <property type="molecule type" value="Genomic_DNA"/>
</dbReference>
<gene>
    <name evidence="10 15" type="primary">grpE</name>
    <name evidence="15" type="ORF">D3P96_05895</name>
</gene>
<feature type="coiled-coil region" evidence="13">
    <location>
        <begin position="41"/>
        <end position="89"/>
    </location>
</feature>
<dbReference type="GO" id="GO:0051087">
    <property type="term" value="F:protein-folding chaperone binding"/>
    <property type="evidence" value="ECO:0007669"/>
    <property type="project" value="InterPro"/>
</dbReference>
<sequence>MAEEKQTENQENEATPQNDEEVDVEVIEPEDDAVEVDETTTESVADEIADLKQQLSDADDKFLRVQAEMQNMQSRLAKEQAQALKYANQKLGLAVLPALDNLERALQVEADDDASEQLKKGVEMVFGTLKQALSDNGIKEVGQVGETFDPNYAQAIQSVPADDDHPADTIASVMQKGYMLEDRVIRPAMVAVYN</sequence>
<comment type="subunit">
    <text evidence="3 10">Homodimer.</text>
</comment>
<comment type="function">
    <text evidence="7 10 11">Participates actively in the response to hyperosmotic and heat shock by preventing the aggregation of stress-denatured proteins, in association with DnaK and GrpE. It is the nucleotide exchange factor for DnaK and may function as a thermosensor. Unfolded proteins bind initially to DnaJ; upon interaction with the DnaJ-bound protein, DnaK hydrolyzes its bound ATP, resulting in the formation of a stable complex. GrpE releases ADP from DnaK; ATP binding to DnaK triggers the release of the substrate protein, thus completing the reaction cycle. Several rounds of ATP-dependent interactions between DnaJ, DnaK and GrpE are required for fully efficient folding.</text>
</comment>
<evidence type="ECO:0000256" key="2">
    <source>
        <dbReference type="ARBA" id="ARBA00009054"/>
    </source>
</evidence>
<dbReference type="InterPro" id="IPR009012">
    <property type="entry name" value="GrpE_head"/>
</dbReference>
<dbReference type="GO" id="GO:0006457">
    <property type="term" value="P:protein folding"/>
    <property type="evidence" value="ECO:0007669"/>
    <property type="project" value="InterPro"/>
</dbReference>
<evidence type="ECO:0000256" key="7">
    <source>
        <dbReference type="ARBA" id="ARBA00053401"/>
    </source>
</evidence>
<dbReference type="SUPFAM" id="SSF51064">
    <property type="entry name" value="Head domain of nucleotide exchange factor GrpE"/>
    <property type="match status" value="1"/>
</dbReference>
<dbReference type="Gene3D" id="3.90.20.20">
    <property type="match status" value="1"/>
</dbReference>
<evidence type="ECO:0000256" key="8">
    <source>
        <dbReference type="ARBA" id="ARBA00072274"/>
    </source>
</evidence>
<feature type="region of interest" description="Disordered" evidence="14">
    <location>
        <begin position="1"/>
        <end position="24"/>
    </location>
</feature>
<evidence type="ECO:0000256" key="12">
    <source>
        <dbReference type="RuleBase" id="RU004478"/>
    </source>
</evidence>
<dbReference type="NCBIfam" id="NF010738">
    <property type="entry name" value="PRK14140.1"/>
    <property type="match status" value="1"/>
</dbReference>
<comment type="similarity">
    <text evidence="2 10 12">Belongs to the GrpE family.</text>
</comment>
<reference evidence="15 16" key="1">
    <citation type="submission" date="2018-10" db="EMBL/GenBank/DDBJ databases">
        <title>Draft genome sequence of Weissella viridescens UCO-SMC3.</title>
        <authorList>
            <person name="Garcia-Cancino A."/>
            <person name="Espinoza-Monje M."/>
            <person name="Albarracin L."/>
            <person name="Garcia-Castillo V."/>
            <person name="Campos-Martin J."/>
            <person name="Nakano Y."/>
            <person name="Guitierrez-Zamorano C."/>
            <person name="Ikeda-Ohtsubo W."/>
            <person name="Morita H."/>
            <person name="Kitazawa H."/>
            <person name="Villena J."/>
        </authorList>
    </citation>
    <scope>NUCLEOTIDE SEQUENCE [LARGE SCALE GENOMIC DNA]</scope>
    <source>
        <strain evidence="15 16">UCO-SMC3</strain>
    </source>
</reference>
<dbReference type="GO" id="GO:0005737">
    <property type="term" value="C:cytoplasm"/>
    <property type="evidence" value="ECO:0007669"/>
    <property type="project" value="UniProtKB-SubCell"/>
</dbReference>
<dbReference type="HAMAP" id="MF_01151">
    <property type="entry name" value="GrpE"/>
    <property type="match status" value="1"/>
</dbReference>
<evidence type="ECO:0000313" key="16">
    <source>
        <dbReference type="Proteomes" id="UP000275836"/>
    </source>
</evidence>
<evidence type="ECO:0000256" key="14">
    <source>
        <dbReference type="SAM" id="MobiDB-lite"/>
    </source>
</evidence>
<dbReference type="AlphaFoldDB" id="A0A3P2RD32"/>
<dbReference type="Proteomes" id="UP000275836">
    <property type="component" value="Unassembled WGS sequence"/>
</dbReference>
<keyword evidence="6 10" id="KW-0143">Chaperone</keyword>
<name>A0A3P2RD32_WEIVI</name>
<evidence type="ECO:0000256" key="1">
    <source>
        <dbReference type="ARBA" id="ARBA00004496"/>
    </source>
</evidence>
<dbReference type="PROSITE" id="PS01071">
    <property type="entry name" value="GRPE"/>
    <property type="match status" value="1"/>
</dbReference>
<comment type="subcellular location">
    <subcellularLocation>
        <location evidence="1 10">Cytoplasm</location>
    </subcellularLocation>
</comment>
<dbReference type="PRINTS" id="PR00773">
    <property type="entry name" value="GRPEPROTEIN"/>
</dbReference>
<dbReference type="OrthoDB" id="9812586at2"/>
<evidence type="ECO:0000256" key="6">
    <source>
        <dbReference type="ARBA" id="ARBA00023186"/>
    </source>
</evidence>
<dbReference type="Gene3D" id="2.30.22.10">
    <property type="entry name" value="Head domain of nucleotide exchange factor GrpE"/>
    <property type="match status" value="1"/>
</dbReference>
<protein>
    <recommendedName>
        <fullName evidence="8 10">Protein GrpE</fullName>
    </recommendedName>
    <alternativeName>
        <fullName evidence="9 10">HSP-70 cofactor</fullName>
    </alternativeName>
</protein>
<keyword evidence="5 10" id="KW-0346">Stress response</keyword>
<evidence type="ECO:0000256" key="9">
    <source>
        <dbReference type="ARBA" id="ARBA00076414"/>
    </source>
</evidence>
<dbReference type="GO" id="GO:0051082">
    <property type="term" value="F:unfolded protein binding"/>
    <property type="evidence" value="ECO:0007669"/>
    <property type="project" value="TreeGrafter"/>
</dbReference>
<evidence type="ECO:0000256" key="10">
    <source>
        <dbReference type="HAMAP-Rule" id="MF_01151"/>
    </source>
</evidence>
<dbReference type="RefSeq" id="WP_124943444.1">
    <property type="nucleotide sequence ID" value="NZ_RHGY01000006.1"/>
</dbReference>
<dbReference type="FunFam" id="2.30.22.10:FF:000001">
    <property type="entry name" value="Protein GrpE"/>
    <property type="match status" value="1"/>
</dbReference>
<dbReference type="PANTHER" id="PTHR21237:SF23">
    <property type="entry name" value="GRPE PROTEIN HOMOLOG, MITOCHONDRIAL"/>
    <property type="match status" value="1"/>
</dbReference>
<dbReference type="SUPFAM" id="SSF58014">
    <property type="entry name" value="Coiled-coil domain of nucleotide exchange factor GrpE"/>
    <property type="match status" value="1"/>
</dbReference>